<feature type="non-terminal residue" evidence="1">
    <location>
        <position position="1"/>
    </location>
</feature>
<dbReference type="Proteomes" id="UP000023152">
    <property type="component" value="Unassembled WGS sequence"/>
</dbReference>
<protein>
    <submittedName>
        <fullName evidence="1">Uncharacterized protein</fullName>
    </submittedName>
</protein>
<organism evidence="1 2">
    <name type="scientific">Reticulomyxa filosa</name>
    <dbReference type="NCBI Taxonomy" id="46433"/>
    <lineage>
        <taxon>Eukaryota</taxon>
        <taxon>Sar</taxon>
        <taxon>Rhizaria</taxon>
        <taxon>Retaria</taxon>
        <taxon>Foraminifera</taxon>
        <taxon>Monothalamids</taxon>
        <taxon>Reticulomyxidae</taxon>
        <taxon>Reticulomyxa</taxon>
    </lineage>
</organism>
<name>X6LI95_RETFI</name>
<dbReference type="AlphaFoldDB" id="X6LI95"/>
<accession>X6LI95</accession>
<proteinExistence type="predicted"/>
<evidence type="ECO:0000313" key="1">
    <source>
        <dbReference type="EMBL" id="ETO00857.1"/>
    </source>
</evidence>
<dbReference type="EMBL" id="ASPP01039858">
    <property type="protein sequence ID" value="ETO00857.1"/>
    <property type="molecule type" value="Genomic_DNA"/>
</dbReference>
<keyword evidence="2" id="KW-1185">Reference proteome</keyword>
<evidence type="ECO:0000313" key="2">
    <source>
        <dbReference type="Proteomes" id="UP000023152"/>
    </source>
</evidence>
<comment type="caution">
    <text evidence="1">The sequence shown here is derived from an EMBL/GenBank/DDBJ whole genome shotgun (WGS) entry which is preliminary data.</text>
</comment>
<gene>
    <name evidence="1" type="ORF">RFI_36583</name>
</gene>
<reference evidence="1 2" key="1">
    <citation type="journal article" date="2013" name="Curr. Biol.">
        <title>The Genome of the Foraminiferan Reticulomyxa filosa.</title>
        <authorList>
            <person name="Glockner G."/>
            <person name="Hulsmann N."/>
            <person name="Schleicher M."/>
            <person name="Noegel A.A."/>
            <person name="Eichinger L."/>
            <person name="Gallinger C."/>
            <person name="Pawlowski J."/>
            <person name="Sierra R."/>
            <person name="Euteneuer U."/>
            <person name="Pillet L."/>
            <person name="Moustafa A."/>
            <person name="Platzer M."/>
            <person name="Groth M."/>
            <person name="Szafranski K."/>
            <person name="Schliwa M."/>
        </authorList>
    </citation>
    <scope>NUCLEOTIDE SEQUENCE [LARGE SCALE GENOMIC DNA]</scope>
</reference>
<sequence length="114" mass="13810">DQYIQQTMQISTMWNHSIDFNLIYVALKYMCKGDINEVIELLFEFEQWKFRNNNEQNYKKRINEFLEGRCCNHDVNLFCTFLSKKNERRTAIEHAKINTIHNCLPFVAKEKKQL</sequence>